<dbReference type="Ensembl" id="ENSCAFT00000098606.1">
    <property type="protein sequence ID" value="ENSCAFP00000068089.1"/>
    <property type="gene ID" value="ENSCAFG00000030047.3"/>
</dbReference>
<feature type="compositionally biased region" description="Low complexity" evidence="1">
    <location>
        <begin position="436"/>
        <end position="451"/>
    </location>
</feature>
<dbReference type="Pfam" id="PF15194">
    <property type="entry name" value="TMEM191C"/>
    <property type="match status" value="1"/>
</dbReference>
<dbReference type="PANTHER" id="PTHR38498:SF1">
    <property type="entry name" value="TRANSMEMBRANE PROTEIN 191B-RELATED"/>
    <property type="match status" value="1"/>
</dbReference>
<protein>
    <recommendedName>
        <fullName evidence="4">Transmembrane protein 191C</fullName>
    </recommendedName>
</protein>
<feature type="compositionally biased region" description="Low complexity" evidence="1">
    <location>
        <begin position="459"/>
        <end position="468"/>
    </location>
</feature>
<feature type="region of interest" description="Disordered" evidence="1">
    <location>
        <begin position="224"/>
        <end position="331"/>
    </location>
</feature>
<dbReference type="PANTHER" id="PTHR38498">
    <property type="entry name" value="TRANSMEMBRANE PROTEIN 191B-RELATED"/>
    <property type="match status" value="1"/>
</dbReference>
<gene>
    <name evidence="2" type="primary">TMEM191C</name>
</gene>
<feature type="region of interest" description="Disordered" evidence="1">
    <location>
        <begin position="434"/>
        <end position="498"/>
    </location>
</feature>
<dbReference type="InterPro" id="IPR028186">
    <property type="entry name" value="TMEM191B/C"/>
</dbReference>
<reference evidence="2" key="2">
    <citation type="submission" date="2025-08" db="UniProtKB">
        <authorList>
            <consortium name="Ensembl"/>
        </authorList>
    </citation>
    <scope>IDENTIFICATION</scope>
</reference>
<reference evidence="2 3" key="1">
    <citation type="journal article" date="2005" name="Nature">
        <title>Genome sequence, comparative analysis and haplotype structure of the domestic dog.</title>
        <authorList>
            <consortium name="Broad Sequencing Platform"/>
            <person name="Lindblad-Toh K."/>
            <person name="Wade C.M."/>
            <person name="Mikkelsen T.S."/>
            <person name="Karlsson E.K."/>
            <person name="Jaffe D.B."/>
            <person name="Kamal M."/>
            <person name="Clamp M."/>
            <person name="Chang J.L."/>
            <person name="Kulbokas E.J. III"/>
            <person name="Zody M.C."/>
            <person name="Mauceli E."/>
            <person name="Xie X."/>
            <person name="Breen M."/>
            <person name="Wayne R.K."/>
            <person name="Ostrander E.A."/>
            <person name="Ponting C.P."/>
            <person name="Galibert F."/>
            <person name="Smith D.R."/>
            <person name="DeJong P.J."/>
            <person name="Kirkness E."/>
            <person name="Alvarez P."/>
            <person name="Biagi T."/>
            <person name="Brockman W."/>
            <person name="Butler J."/>
            <person name="Chin C.W."/>
            <person name="Cook A."/>
            <person name="Cuff J."/>
            <person name="Daly M.J."/>
            <person name="DeCaprio D."/>
            <person name="Gnerre S."/>
            <person name="Grabherr M."/>
            <person name="Kellis M."/>
            <person name="Kleber M."/>
            <person name="Bardeleben C."/>
            <person name="Goodstadt L."/>
            <person name="Heger A."/>
            <person name="Hitte C."/>
            <person name="Kim L."/>
            <person name="Koepfli K.P."/>
            <person name="Parker H.G."/>
            <person name="Pollinger J.P."/>
            <person name="Searle S.M."/>
            <person name="Sutter N.B."/>
            <person name="Thomas R."/>
            <person name="Webber C."/>
            <person name="Baldwin J."/>
            <person name="Abebe A."/>
            <person name="Abouelleil A."/>
            <person name="Aftuck L."/>
            <person name="Ait-Zahra M."/>
            <person name="Aldredge T."/>
            <person name="Allen N."/>
            <person name="An P."/>
            <person name="Anderson S."/>
            <person name="Antoine C."/>
            <person name="Arachchi H."/>
            <person name="Aslam A."/>
            <person name="Ayotte L."/>
            <person name="Bachantsang P."/>
            <person name="Barry A."/>
            <person name="Bayul T."/>
            <person name="Benamara M."/>
            <person name="Berlin A."/>
            <person name="Bessette D."/>
            <person name="Blitshteyn B."/>
            <person name="Bloom T."/>
            <person name="Blye J."/>
            <person name="Boguslavskiy L."/>
            <person name="Bonnet C."/>
            <person name="Boukhgalter B."/>
            <person name="Brown A."/>
            <person name="Cahill P."/>
            <person name="Calixte N."/>
            <person name="Camarata J."/>
            <person name="Cheshatsang Y."/>
            <person name="Chu J."/>
            <person name="Citroen M."/>
            <person name="Collymore A."/>
            <person name="Cooke P."/>
            <person name="Dawoe T."/>
            <person name="Daza R."/>
            <person name="Decktor K."/>
            <person name="DeGray S."/>
            <person name="Dhargay N."/>
            <person name="Dooley K."/>
            <person name="Dooley K."/>
            <person name="Dorje P."/>
            <person name="Dorjee K."/>
            <person name="Dorris L."/>
            <person name="Duffey N."/>
            <person name="Dupes A."/>
            <person name="Egbiremolen O."/>
            <person name="Elong R."/>
            <person name="Falk J."/>
            <person name="Farina A."/>
            <person name="Faro S."/>
            <person name="Ferguson D."/>
            <person name="Ferreira P."/>
            <person name="Fisher S."/>
            <person name="FitzGerald M."/>
            <person name="Foley K."/>
            <person name="Foley C."/>
            <person name="Franke A."/>
            <person name="Friedrich D."/>
            <person name="Gage D."/>
            <person name="Garber M."/>
            <person name="Gearin G."/>
            <person name="Giannoukos G."/>
            <person name="Goode T."/>
            <person name="Goyette A."/>
            <person name="Graham J."/>
            <person name="Grandbois E."/>
            <person name="Gyaltsen K."/>
            <person name="Hafez N."/>
            <person name="Hagopian D."/>
            <person name="Hagos B."/>
            <person name="Hall J."/>
            <person name="Healy C."/>
            <person name="Hegarty R."/>
            <person name="Honan T."/>
            <person name="Horn A."/>
            <person name="Houde N."/>
            <person name="Hughes L."/>
            <person name="Hunnicutt L."/>
            <person name="Husby M."/>
            <person name="Jester B."/>
            <person name="Jones C."/>
            <person name="Kamat A."/>
            <person name="Kanga B."/>
            <person name="Kells C."/>
            <person name="Khazanovich D."/>
            <person name="Kieu A.C."/>
            <person name="Kisner P."/>
            <person name="Kumar M."/>
            <person name="Lance K."/>
            <person name="Landers T."/>
            <person name="Lara M."/>
            <person name="Lee W."/>
            <person name="Leger J.P."/>
            <person name="Lennon N."/>
            <person name="Leuper L."/>
            <person name="LeVine S."/>
            <person name="Liu J."/>
            <person name="Liu X."/>
            <person name="Lokyitsang Y."/>
            <person name="Lokyitsang T."/>
            <person name="Lui A."/>
            <person name="Macdonald J."/>
            <person name="Major J."/>
            <person name="Marabella R."/>
            <person name="Maru K."/>
            <person name="Matthews C."/>
            <person name="McDonough S."/>
            <person name="Mehta T."/>
            <person name="Meldrim J."/>
            <person name="Melnikov A."/>
            <person name="Meneus L."/>
            <person name="Mihalev A."/>
            <person name="Mihova T."/>
            <person name="Miller K."/>
            <person name="Mittelman R."/>
            <person name="Mlenga V."/>
            <person name="Mulrain L."/>
            <person name="Munson G."/>
            <person name="Navidi A."/>
            <person name="Naylor J."/>
            <person name="Nguyen T."/>
            <person name="Nguyen N."/>
            <person name="Nguyen C."/>
            <person name="Nguyen T."/>
            <person name="Nicol R."/>
            <person name="Norbu N."/>
            <person name="Norbu C."/>
            <person name="Novod N."/>
            <person name="Nyima T."/>
            <person name="Olandt P."/>
            <person name="O'Neill B."/>
            <person name="O'Neill K."/>
            <person name="Osman S."/>
            <person name="Oyono L."/>
            <person name="Patti C."/>
            <person name="Perrin D."/>
            <person name="Phunkhang P."/>
            <person name="Pierre F."/>
            <person name="Priest M."/>
            <person name="Rachupka A."/>
            <person name="Raghuraman S."/>
            <person name="Rameau R."/>
            <person name="Ray V."/>
            <person name="Raymond C."/>
            <person name="Rege F."/>
            <person name="Rise C."/>
            <person name="Rogers J."/>
            <person name="Rogov P."/>
            <person name="Sahalie J."/>
            <person name="Settipalli S."/>
            <person name="Sharpe T."/>
            <person name="Shea T."/>
            <person name="Sheehan M."/>
            <person name="Sherpa N."/>
            <person name="Shi J."/>
            <person name="Shih D."/>
            <person name="Sloan J."/>
            <person name="Smith C."/>
            <person name="Sparrow T."/>
            <person name="Stalker J."/>
            <person name="Stange-Thomann N."/>
            <person name="Stavropoulos S."/>
            <person name="Stone C."/>
            <person name="Stone S."/>
            <person name="Sykes S."/>
            <person name="Tchuinga P."/>
            <person name="Tenzing P."/>
            <person name="Tesfaye S."/>
            <person name="Thoulutsang D."/>
            <person name="Thoulutsang Y."/>
            <person name="Topham K."/>
            <person name="Topping I."/>
            <person name="Tsamla T."/>
            <person name="Vassiliev H."/>
            <person name="Venkataraman V."/>
            <person name="Vo A."/>
            <person name="Wangchuk T."/>
            <person name="Wangdi T."/>
            <person name="Weiand M."/>
            <person name="Wilkinson J."/>
            <person name="Wilson A."/>
            <person name="Yadav S."/>
            <person name="Yang S."/>
            <person name="Yang X."/>
            <person name="Young G."/>
            <person name="Yu Q."/>
            <person name="Zainoun J."/>
            <person name="Zembek L."/>
            <person name="Zimmer A."/>
            <person name="Lander E.S."/>
        </authorList>
    </citation>
    <scope>NUCLEOTIDE SEQUENCE [LARGE SCALE GENOMIC DNA]</scope>
    <source>
        <strain evidence="2">Boxer</strain>
    </source>
</reference>
<evidence type="ECO:0000313" key="2">
    <source>
        <dbReference type="Ensembl" id="ENSCAFP00000068089.1"/>
    </source>
</evidence>
<proteinExistence type="predicted"/>
<feature type="region of interest" description="Disordered" evidence="1">
    <location>
        <begin position="37"/>
        <end position="93"/>
    </location>
</feature>
<dbReference type="Proteomes" id="UP000002254">
    <property type="component" value="Chromosome 26"/>
</dbReference>
<evidence type="ECO:0000313" key="3">
    <source>
        <dbReference type="Proteomes" id="UP000002254"/>
    </source>
</evidence>
<accession>A0A8P0PH92</accession>
<evidence type="ECO:0008006" key="4">
    <source>
        <dbReference type="Google" id="ProtNLM"/>
    </source>
</evidence>
<evidence type="ECO:0000256" key="1">
    <source>
        <dbReference type="SAM" id="MobiDB-lite"/>
    </source>
</evidence>
<sequence>MAEAQELLLQLQKDNRDGRLRKQELEELVRGLEAESESLTGRLQGLRERERSLQRKRNQAARALRGEAREAAREGAERARGLLEAAEQRKQDLEQHNRQLQEQWEELSSQLFYYGGEQLSQQHAEQQLGTQLMALQKQVELVEAKHAEQAESLRQGAQRTEEAWASFQEQSGVLQELQAKVMEAAAALDASRGGAEVCDSQPRRVQDCAGSLMEEVARADCVSAGPGGAGGGRRAGPPHGAHPRPRGPTSPRARPRRTGEPPRTRAAGGWVPPDSRPLEPAAPPGAQLDAAPSLRRRGGLSVAPAGRASGEPAAGARGPGPPLGSPATARLSVRPSVLGSAGAGRAARCRRCCCSRSASWRCRCSTCCGRTPARSAGSRAAARPPPGAACATRCPRCSSCARAACCPPSASRWPRPPAPPCPVWFLGAGGGRGDSRGAVLTPGPAAPAAPARRPRGLRAARAPAAQRPLVRRPRPGLAPRAPAAPAAAPGPPRKGPVP</sequence>
<organism evidence="2 3">
    <name type="scientific">Canis lupus familiaris</name>
    <name type="common">Dog</name>
    <name type="synonym">Canis familiaris</name>
    <dbReference type="NCBI Taxonomy" id="9615"/>
    <lineage>
        <taxon>Eukaryota</taxon>
        <taxon>Metazoa</taxon>
        <taxon>Chordata</taxon>
        <taxon>Craniata</taxon>
        <taxon>Vertebrata</taxon>
        <taxon>Euteleostomi</taxon>
        <taxon>Mammalia</taxon>
        <taxon>Eutheria</taxon>
        <taxon>Laurasiatheria</taxon>
        <taxon>Carnivora</taxon>
        <taxon>Caniformia</taxon>
        <taxon>Canidae</taxon>
        <taxon>Canis</taxon>
    </lineage>
</organism>
<feature type="compositionally biased region" description="Low complexity" evidence="1">
    <location>
        <begin position="303"/>
        <end position="316"/>
    </location>
</feature>
<feature type="compositionally biased region" description="Pro residues" evidence="1">
    <location>
        <begin position="488"/>
        <end position="498"/>
    </location>
</feature>
<name>A0A8P0PH92_CANLF</name>
<feature type="compositionally biased region" description="Basic and acidic residues" evidence="1">
    <location>
        <begin position="64"/>
        <end position="93"/>
    </location>
</feature>
<dbReference type="AlphaFoldDB" id="A0A8P0PH92"/>
<feature type="compositionally biased region" description="Low complexity" evidence="1">
    <location>
        <begin position="475"/>
        <end position="487"/>
    </location>
</feature>
<feature type="compositionally biased region" description="Gly residues" evidence="1">
    <location>
        <begin position="225"/>
        <end position="234"/>
    </location>
</feature>